<dbReference type="GO" id="GO:0003700">
    <property type="term" value="F:DNA-binding transcription factor activity"/>
    <property type="evidence" value="ECO:0007669"/>
    <property type="project" value="TreeGrafter"/>
</dbReference>
<dbReference type="EMBL" id="FOTK01000045">
    <property type="protein sequence ID" value="SFM67641.1"/>
    <property type="molecule type" value="Genomic_DNA"/>
</dbReference>
<dbReference type="PANTHER" id="PTHR46797">
    <property type="entry name" value="HTH-TYPE TRANSCRIPTIONAL REGULATOR"/>
    <property type="match status" value="1"/>
</dbReference>
<dbReference type="AlphaFoldDB" id="A0A1I4ST97"/>
<keyword evidence="1" id="KW-0238">DNA-binding</keyword>
<dbReference type="InterPro" id="IPR014710">
    <property type="entry name" value="RmlC-like_jellyroll"/>
</dbReference>
<dbReference type="PANTHER" id="PTHR46797:SF10">
    <property type="entry name" value="BLR1115 PROTEIN"/>
    <property type="match status" value="1"/>
</dbReference>
<gene>
    <name evidence="3" type="ORF">SAMN05192568_104518</name>
</gene>
<dbReference type="Gene3D" id="1.10.260.40">
    <property type="entry name" value="lambda repressor-like DNA-binding domains"/>
    <property type="match status" value="1"/>
</dbReference>
<dbReference type="Proteomes" id="UP000199048">
    <property type="component" value="Unassembled WGS sequence"/>
</dbReference>
<dbReference type="GO" id="GO:0003677">
    <property type="term" value="F:DNA binding"/>
    <property type="evidence" value="ECO:0007669"/>
    <property type="project" value="UniProtKB-KW"/>
</dbReference>
<dbReference type="InterPro" id="IPR011051">
    <property type="entry name" value="RmlC_Cupin_sf"/>
</dbReference>
<dbReference type="PROSITE" id="PS50943">
    <property type="entry name" value="HTH_CROC1"/>
    <property type="match status" value="1"/>
</dbReference>
<dbReference type="STRING" id="582667.SAMN05192568_104518"/>
<evidence type="ECO:0000313" key="3">
    <source>
        <dbReference type="EMBL" id="SFM67641.1"/>
    </source>
</evidence>
<dbReference type="InterPro" id="IPR001387">
    <property type="entry name" value="Cro/C1-type_HTH"/>
</dbReference>
<dbReference type="CDD" id="cd00093">
    <property type="entry name" value="HTH_XRE"/>
    <property type="match status" value="1"/>
</dbReference>
<dbReference type="InterPro" id="IPR050807">
    <property type="entry name" value="TransReg_Diox_bact_type"/>
</dbReference>
<dbReference type="Pfam" id="PF07883">
    <property type="entry name" value="Cupin_2"/>
    <property type="match status" value="1"/>
</dbReference>
<proteinExistence type="predicted"/>
<evidence type="ECO:0000259" key="2">
    <source>
        <dbReference type="PROSITE" id="PS50943"/>
    </source>
</evidence>
<name>A0A1I4ST97_9HYPH</name>
<reference evidence="4" key="1">
    <citation type="submission" date="2016-10" db="EMBL/GenBank/DDBJ databases">
        <authorList>
            <person name="Varghese N."/>
            <person name="Submissions S."/>
        </authorList>
    </citation>
    <scope>NUCLEOTIDE SEQUENCE [LARGE SCALE GENOMIC DNA]</scope>
    <source>
        <strain evidence="4">BL36</strain>
    </source>
</reference>
<keyword evidence="4" id="KW-1185">Reference proteome</keyword>
<organism evidence="3 4">
    <name type="scientific">Methylobacterium pseudosasicola</name>
    <dbReference type="NCBI Taxonomy" id="582667"/>
    <lineage>
        <taxon>Bacteria</taxon>
        <taxon>Pseudomonadati</taxon>
        <taxon>Pseudomonadota</taxon>
        <taxon>Alphaproteobacteria</taxon>
        <taxon>Hyphomicrobiales</taxon>
        <taxon>Methylobacteriaceae</taxon>
        <taxon>Methylobacterium</taxon>
    </lineage>
</organism>
<sequence>MTRRTEDRDEARMTVTTEVRRVRIEAEARSQIQVLAEEIRRRRRERDLSLEALAALSGVSRSMISKIERGEAVPSTAVLSRLAEALGVTFSRLMAPATELEVLLIPASRQPVLRDEASGFLRRCLSPVLPGRGIDWVLNTLPPGATTGEFVAHRRGVSEYIFVLKGRLRATIGDRAVVVEEGDSLYFEADAGHAFTNLGTDVCQYFLVIDATRLR</sequence>
<evidence type="ECO:0000313" key="4">
    <source>
        <dbReference type="Proteomes" id="UP000199048"/>
    </source>
</evidence>
<protein>
    <submittedName>
        <fullName evidence="3">Transcriptional regulator, XRE family with cupin sensor</fullName>
    </submittedName>
</protein>
<dbReference type="CDD" id="cd02209">
    <property type="entry name" value="cupin_XRE_C"/>
    <property type="match status" value="1"/>
</dbReference>
<evidence type="ECO:0000256" key="1">
    <source>
        <dbReference type="ARBA" id="ARBA00023125"/>
    </source>
</evidence>
<feature type="domain" description="HTH cro/C1-type" evidence="2">
    <location>
        <begin position="39"/>
        <end position="93"/>
    </location>
</feature>
<dbReference type="Gene3D" id="2.60.120.10">
    <property type="entry name" value="Jelly Rolls"/>
    <property type="match status" value="1"/>
</dbReference>
<dbReference type="SUPFAM" id="SSF47413">
    <property type="entry name" value="lambda repressor-like DNA-binding domains"/>
    <property type="match status" value="1"/>
</dbReference>
<dbReference type="SUPFAM" id="SSF51182">
    <property type="entry name" value="RmlC-like cupins"/>
    <property type="match status" value="1"/>
</dbReference>
<dbReference type="Pfam" id="PF01381">
    <property type="entry name" value="HTH_3"/>
    <property type="match status" value="1"/>
</dbReference>
<dbReference type="SMART" id="SM00530">
    <property type="entry name" value="HTH_XRE"/>
    <property type="match status" value="1"/>
</dbReference>
<dbReference type="GO" id="GO:0005829">
    <property type="term" value="C:cytosol"/>
    <property type="evidence" value="ECO:0007669"/>
    <property type="project" value="TreeGrafter"/>
</dbReference>
<dbReference type="InterPro" id="IPR010982">
    <property type="entry name" value="Lambda_DNA-bd_dom_sf"/>
</dbReference>
<dbReference type="InterPro" id="IPR013096">
    <property type="entry name" value="Cupin_2"/>
</dbReference>
<accession>A0A1I4ST97</accession>